<dbReference type="NCBIfam" id="TIGR01362">
    <property type="entry name" value="KDO8P_synth"/>
    <property type="match status" value="1"/>
</dbReference>
<dbReference type="AlphaFoldDB" id="B3EPU3"/>
<dbReference type="GO" id="GO:0005737">
    <property type="term" value="C:cytoplasm"/>
    <property type="evidence" value="ECO:0007669"/>
    <property type="project" value="UniProtKB-SubCell"/>
</dbReference>
<evidence type="ECO:0000259" key="9">
    <source>
        <dbReference type="Pfam" id="PF00793"/>
    </source>
</evidence>
<evidence type="ECO:0000256" key="4">
    <source>
        <dbReference type="ARBA" id="ARBA00010499"/>
    </source>
</evidence>
<dbReference type="InterPro" id="IPR006218">
    <property type="entry name" value="DAHP1/KDSA"/>
</dbReference>
<dbReference type="SUPFAM" id="SSF51569">
    <property type="entry name" value="Aldolase"/>
    <property type="match status" value="1"/>
</dbReference>
<keyword evidence="6" id="KW-0963">Cytoplasm</keyword>
<reference evidence="10" key="1">
    <citation type="submission" date="2008-06" db="EMBL/GenBank/DDBJ databases">
        <title>Complete sequence of Chlorobium phaeobacteroides BS1.</title>
        <authorList>
            <consortium name="US DOE Joint Genome Institute"/>
            <person name="Lucas S."/>
            <person name="Copeland A."/>
            <person name="Lapidus A."/>
            <person name="Glavina del Rio T."/>
            <person name="Dalin E."/>
            <person name="Tice H."/>
            <person name="Bruce D."/>
            <person name="Goodwin L."/>
            <person name="Pitluck S."/>
            <person name="Schmutz J."/>
            <person name="Larimer F."/>
            <person name="Land M."/>
            <person name="Hauser L."/>
            <person name="Kyrpides N."/>
            <person name="Ovchinnikova G."/>
            <person name="Li T."/>
            <person name="Liu Z."/>
            <person name="Zhao F."/>
            <person name="Overmann J."/>
            <person name="Bryant D.A."/>
            <person name="Richardson P."/>
        </authorList>
    </citation>
    <scope>NUCLEOTIDE SEQUENCE [LARGE SCALE GENOMIC DNA]</scope>
    <source>
        <strain evidence="10">BS1</strain>
    </source>
</reference>
<feature type="domain" description="DAHP synthetase I/KDSA" evidence="9">
    <location>
        <begin position="26"/>
        <end position="281"/>
    </location>
</feature>
<name>B3EPU3_CHLPB</name>
<evidence type="ECO:0000256" key="7">
    <source>
        <dbReference type="ARBA" id="ARBA00022679"/>
    </source>
</evidence>
<evidence type="ECO:0000256" key="5">
    <source>
        <dbReference type="ARBA" id="ARBA00012693"/>
    </source>
</evidence>
<accession>B3EPU3</accession>
<keyword evidence="7 10" id="KW-0808">Transferase</keyword>
<dbReference type="InterPro" id="IPR006269">
    <property type="entry name" value="KDO8P_synthase"/>
</dbReference>
<dbReference type="NCBIfam" id="NF003543">
    <property type="entry name" value="PRK05198.1"/>
    <property type="match status" value="1"/>
</dbReference>
<dbReference type="GO" id="GO:0008676">
    <property type="term" value="F:3-deoxy-8-phosphooctulonate synthase activity"/>
    <property type="evidence" value="ECO:0007669"/>
    <property type="project" value="UniProtKB-EC"/>
</dbReference>
<proteinExistence type="inferred from homology"/>
<dbReference type="STRING" id="331678.Cphamn1_2438"/>
<sequence>MEVNIGLDSSVEKSQQFSVGNVKVPLDRGLFFIAGPCVIEGREMALDVASVLHAIRESEGIACIFKGSFRKANRSSAASFTGIGDSAALEILGEIRGRFDMPVLTDVHETQEVERVSPYVDVLQIPAFLSRQTDLLTAAGRSGLCVNIKKGQFMAPEDMAFAAQKVAETGNTRIMLTERGTTFGYHNLVVDFRGIPEMSKTGYPVVYDATHSLQLPSSAQGTSGGVREYLLPMARAAVAAGVHGLFFEVHPEPQHAMSDAATQVSLKEFPEIVHQMQKLHACIENQFFSSRSNF</sequence>
<evidence type="ECO:0000256" key="2">
    <source>
        <dbReference type="ARBA" id="ARBA00004756"/>
    </source>
</evidence>
<dbReference type="HOGENOM" id="CLU_036666_0_0_10"/>
<dbReference type="EC" id="2.5.1.55" evidence="5"/>
<evidence type="ECO:0000256" key="1">
    <source>
        <dbReference type="ARBA" id="ARBA00004496"/>
    </source>
</evidence>
<comment type="similarity">
    <text evidence="4">Belongs to the KdsA family.</text>
</comment>
<dbReference type="Pfam" id="PF00793">
    <property type="entry name" value="DAHP_synth_1"/>
    <property type="match status" value="1"/>
</dbReference>
<dbReference type="OrthoDB" id="9776934at2"/>
<dbReference type="UniPathway" id="UPA00357">
    <property type="reaction ID" value="UER00474"/>
</dbReference>
<evidence type="ECO:0000256" key="6">
    <source>
        <dbReference type="ARBA" id="ARBA00022490"/>
    </source>
</evidence>
<protein>
    <recommendedName>
        <fullName evidence="5">3-deoxy-8-phosphooctulonate synthase</fullName>
        <ecNumber evidence="5">2.5.1.55</ecNumber>
    </recommendedName>
</protein>
<evidence type="ECO:0000256" key="3">
    <source>
        <dbReference type="ARBA" id="ARBA00004845"/>
    </source>
</evidence>
<dbReference type="KEGG" id="cpb:Cphamn1_2438"/>
<evidence type="ECO:0000313" key="10">
    <source>
        <dbReference type="EMBL" id="ACE05333.1"/>
    </source>
</evidence>
<comment type="catalytic activity">
    <reaction evidence="8">
        <text>D-arabinose 5-phosphate + phosphoenolpyruvate + H2O = 3-deoxy-alpha-D-manno-2-octulosonate-8-phosphate + phosphate</text>
        <dbReference type="Rhea" id="RHEA:14053"/>
        <dbReference type="ChEBI" id="CHEBI:15377"/>
        <dbReference type="ChEBI" id="CHEBI:43474"/>
        <dbReference type="ChEBI" id="CHEBI:57693"/>
        <dbReference type="ChEBI" id="CHEBI:58702"/>
        <dbReference type="ChEBI" id="CHEBI:85985"/>
        <dbReference type="EC" id="2.5.1.55"/>
    </reaction>
</comment>
<dbReference type="InterPro" id="IPR013785">
    <property type="entry name" value="Aldolase_TIM"/>
</dbReference>
<comment type="subcellular location">
    <subcellularLocation>
        <location evidence="1">Cytoplasm</location>
    </subcellularLocation>
</comment>
<dbReference type="EMBL" id="CP001101">
    <property type="protein sequence ID" value="ACE05333.1"/>
    <property type="molecule type" value="Genomic_DNA"/>
</dbReference>
<dbReference type="Gene3D" id="3.20.20.70">
    <property type="entry name" value="Aldolase class I"/>
    <property type="match status" value="1"/>
</dbReference>
<dbReference type="GO" id="GO:0009103">
    <property type="term" value="P:lipopolysaccharide biosynthetic process"/>
    <property type="evidence" value="ECO:0007669"/>
    <property type="project" value="UniProtKB-UniPathway"/>
</dbReference>
<organism evidence="10">
    <name type="scientific">Chlorobium phaeobacteroides (strain BS1)</name>
    <dbReference type="NCBI Taxonomy" id="331678"/>
    <lineage>
        <taxon>Bacteria</taxon>
        <taxon>Pseudomonadati</taxon>
        <taxon>Chlorobiota</taxon>
        <taxon>Chlorobiia</taxon>
        <taxon>Chlorobiales</taxon>
        <taxon>Chlorobiaceae</taxon>
        <taxon>Chlorobium/Pelodictyon group</taxon>
        <taxon>Chlorobium</taxon>
    </lineage>
</organism>
<comment type="pathway">
    <text evidence="3">Carbohydrate biosynthesis; 3-deoxy-D-manno-octulosonate biosynthesis; 3-deoxy-D-manno-octulosonate from D-ribulose 5-phosphate: step 2/3.</text>
</comment>
<gene>
    <name evidence="10" type="ordered locus">Cphamn1_2438</name>
</gene>
<dbReference type="PANTHER" id="PTHR21057">
    <property type="entry name" value="PHOSPHO-2-DEHYDRO-3-DEOXYHEPTONATE ALDOLASE"/>
    <property type="match status" value="1"/>
</dbReference>
<comment type="pathway">
    <text evidence="2">Bacterial outer membrane biogenesis; lipopolysaccharide biosynthesis.</text>
</comment>
<dbReference type="UniPathway" id="UPA00030"/>
<evidence type="ECO:0000256" key="8">
    <source>
        <dbReference type="ARBA" id="ARBA00049112"/>
    </source>
</evidence>
<dbReference type="eggNOG" id="COG2877">
    <property type="taxonomic scope" value="Bacteria"/>
</dbReference>